<organism evidence="2 3">
    <name type="scientific">Malus domestica</name>
    <name type="common">Apple</name>
    <name type="synonym">Pyrus malus</name>
    <dbReference type="NCBI Taxonomy" id="3750"/>
    <lineage>
        <taxon>Eukaryota</taxon>
        <taxon>Viridiplantae</taxon>
        <taxon>Streptophyta</taxon>
        <taxon>Embryophyta</taxon>
        <taxon>Tracheophyta</taxon>
        <taxon>Spermatophyta</taxon>
        <taxon>Magnoliopsida</taxon>
        <taxon>eudicotyledons</taxon>
        <taxon>Gunneridae</taxon>
        <taxon>Pentapetalae</taxon>
        <taxon>rosids</taxon>
        <taxon>fabids</taxon>
        <taxon>Rosales</taxon>
        <taxon>Rosaceae</taxon>
        <taxon>Amygdaloideae</taxon>
        <taxon>Maleae</taxon>
        <taxon>Malus</taxon>
    </lineage>
</organism>
<feature type="domain" description="RNase H type-1" evidence="1">
    <location>
        <begin position="15"/>
        <end position="125"/>
    </location>
</feature>
<dbReference type="Proteomes" id="UP000290289">
    <property type="component" value="Chromosome 1"/>
</dbReference>
<evidence type="ECO:0000259" key="1">
    <source>
        <dbReference type="Pfam" id="PF13456"/>
    </source>
</evidence>
<reference evidence="2 3" key="1">
    <citation type="submission" date="2018-10" db="EMBL/GenBank/DDBJ databases">
        <title>A high-quality apple genome assembly.</title>
        <authorList>
            <person name="Hu J."/>
        </authorList>
    </citation>
    <scope>NUCLEOTIDE SEQUENCE [LARGE SCALE GENOMIC DNA]</scope>
    <source>
        <strain evidence="3">cv. HFTH1</strain>
        <tissue evidence="2">Young leaf</tissue>
    </source>
</reference>
<dbReference type="STRING" id="3750.A0A498KMG9"/>
<protein>
    <recommendedName>
        <fullName evidence="1">RNase H type-1 domain-containing protein</fullName>
    </recommendedName>
</protein>
<gene>
    <name evidence="2" type="ORF">DVH24_005387</name>
</gene>
<keyword evidence="3" id="KW-1185">Reference proteome</keyword>
<dbReference type="EMBL" id="RDQH01000327">
    <property type="protein sequence ID" value="RXI07614.1"/>
    <property type="molecule type" value="Genomic_DNA"/>
</dbReference>
<name>A0A498KMG9_MALDO</name>
<comment type="caution">
    <text evidence="2">The sequence shown here is derived from an EMBL/GenBank/DDBJ whole genome shotgun (WGS) entry which is preliminary data.</text>
</comment>
<evidence type="ECO:0000313" key="2">
    <source>
        <dbReference type="EMBL" id="RXI07614.1"/>
    </source>
</evidence>
<dbReference type="InterPro" id="IPR002156">
    <property type="entry name" value="RNaseH_domain"/>
</dbReference>
<dbReference type="PANTHER" id="PTHR47074">
    <property type="entry name" value="BNAC02G40300D PROTEIN"/>
    <property type="match status" value="1"/>
</dbReference>
<dbReference type="CDD" id="cd06222">
    <property type="entry name" value="RNase_H_like"/>
    <property type="match status" value="1"/>
</dbReference>
<dbReference type="InterPro" id="IPR044730">
    <property type="entry name" value="RNase_H-like_dom_plant"/>
</dbReference>
<dbReference type="Pfam" id="PF13456">
    <property type="entry name" value="RVT_3"/>
    <property type="match status" value="1"/>
</dbReference>
<dbReference type="AlphaFoldDB" id="A0A498KMG9"/>
<dbReference type="Gene3D" id="3.30.420.10">
    <property type="entry name" value="Ribonuclease H-like superfamily/Ribonuclease H"/>
    <property type="match status" value="1"/>
</dbReference>
<dbReference type="PANTHER" id="PTHR47074:SF48">
    <property type="entry name" value="POLYNUCLEOTIDYL TRANSFERASE, RIBONUCLEASE H-LIKE SUPERFAMILY PROTEIN"/>
    <property type="match status" value="1"/>
</dbReference>
<sequence length="157" mass="17233">MNSLDPHQKGSREDPVGVGWVARDFAGLLQAAGGSGGRLCRSAATAEMLAIRTALEFCVRCGFNSVAIESDAKSIIQMLWNETTPDFSLECIFGDIVTLARGLESVTYEFVSRESNRAAHSVAKYVFQEGKDFVWDHIGPDFLFNILAQDVNLSIRL</sequence>
<dbReference type="GO" id="GO:0003676">
    <property type="term" value="F:nucleic acid binding"/>
    <property type="evidence" value="ECO:0007669"/>
    <property type="project" value="InterPro"/>
</dbReference>
<dbReference type="InterPro" id="IPR036397">
    <property type="entry name" value="RNaseH_sf"/>
</dbReference>
<proteinExistence type="predicted"/>
<dbReference type="InterPro" id="IPR052929">
    <property type="entry name" value="RNase_H-like_EbsB-rel"/>
</dbReference>
<dbReference type="SUPFAM" id="SSF53098">
    <property type="entry name" value="Ribonuclease H-like"/>
    <property type="match status" value="1"/>
</dbReference>
<dbReference type="InterPro" id="IPR012337">
    <property type="entry name" value="RNaseH-like_sf"/>
</dbReference>
<dbReference type="GO" id="GO:0004523">
    <property type="term" value="F:RNA-DNA hybrid ribonuclease activity"/>
    <property type="evidence" value="ECO:0007669"/>
    <property type="project" value="InterPro"/>
</dbReference>
<accession>A0A498KMG9</accession>
<evidence type="ECO:0000313" key="3">
    <source>
        <dbReference type="Proteomes" id="UP000290289"/>
    </source>
</evidence>